<sequence length="61" mass="7213">MKPKAEGRSACRLVAYNTKFRRPERAPERTVWEKSVERRIRFLLESMTAYLMPGRSWKVAA</sequence>
<reference evidence="1 2" key="1">
    <citation type="journal article" date="2023" name="Int. J. Syst. Evol. Microbiol.">
        <title>Arthrobacter mangrovi sp. nov., an actinobacterium isolated from the rhizosphere of a mangrove.</title>
        <authorList>
            <person name="Hamada M."/>
            <person name="Saitou S."/>
            <person name="Enomoto N."/>
            <person name="Nanri K."/>
            <person name="Hidaka K."/>
            <person name="Miura T."/>
            <person name="Tamura T."/>
        </authorList>
    </citation>
    <scope>NUCLEOTIDE SEQUENCE [LARGE SCALE GENOMIC DNA]</scope>
    <source>
        <strain evidence="1 2">NBRC 112813</strain>
    </source>
</reference>
<accession>A0ABQ5MRS2</accession>
<gene>
    <name evidence="1" type="ORF">AHIS1636_10970</name>
</gene>
<evidence type="ECO:0000313" key="1">
    <source>
        <dbReference type="EMBL" id="GLB66658.1"/>
    </source>
</evidence>
<dbReference type="EMBL" id="BRVS01000004">
    <property type="protein sequence ID" value="GLB66658.1"/>
    <property type="molecule type" value="Genomic_DNA"/>
</dbReference>
<keyword evidence="2" id="KW-1185">Reference proteome</keyword>
<evidence type="ECO:0008006" key="3">
    <source>
        <dbReference type="Google" id="ProtNLM"/>
    </source>
</evidence>
<evidence type="ECO:0000313" key="2">
    <source>
        <dbReference type="Proteomes" id="UP001209654"/>
    </source>
</evidence>
<dbReference type="Proteomes" id="UP001209654">
    <property type="component" value="Unassembled WGS sequence"/>
</dbReference>
<protein>
    <recommendedName>
        <fullName evidence="3">Transposase</fullName>
    </recommendedName>
</protein>
<proteinExistence type="predicted"/>
<name>A0ABQ5MRS2_9MICC</name>
<comment type="caution">
    <text evidence="1">The sequence shown here is derived from an EMBL/GenBank/DDBJ whole genome shotgun (WGS) entry which is preliminary data.</text>
</comment>
<organism evidence="1 2">
    <name type="scientific">Arthrobacter mangrovi</name>
    <dbReference type="NCBI Taxonomy" id="2966350"/>
    <lineage>
        <taxon>Bacteria</taxon>
        <taxon>Bacillati</taxon>
        <taxon>Actinomycetota</taxon>
        <taxon>Actinomycetes</taxon>
        <taxon>Micrococcales</taxon>
        <taxon>Micrococcaceae</taxon>
        <taxon>Arthrobacter</taxon>
    </lineage>
</organism>